<dbReference type="InterPro" id="IPR016181">
    <property type="entry name" value="Acyl_CoA_acyltransferase"/>
</dbReference>
<dbReference type="AlphaFoldDB" id="A0A5N5QWH7"/>
<dbReference type="OrthoDB" id="47374at2759"/>
<evidence type="ECO:0000259" key="1">
    <source>
        <dbReference type="PROSITE" id="PS51186"/>
    </source>
</evidence>
<evidence type="ECO:0000313" key="2">
    <source>
        <dbReference type="EMBL" id="KAB5595969.1"/>
    </source>
</evidence>
<feature type="domain" description="N-acetyltransferase" evidence="1">
    <location>
        <begin position="23"/>
        <end position="187"/>
    </location>
</feature>
<dbReference type="Pfam" id="PF00583">
    <property type="entry name" value="Acetyltransf_1"/>
    <property type="match status" value="1"/>
</dbReference>
<dbReference type="GO" id="GO:0016747">
    <property type="term" value="F:acyltransferase activity, transferring groups other than amino-acyl groups"/>
    <property type="evidence" value="ECO:0007669"/>
    <property type="project" value="InterPro"/>
</dbReference>
<evidence type="ECO:0000313" key="3">
    <source>
        <dbReference type="Proteomes" id="UP000383932"/>
    </source>
</evidence>
<keyword evidence="3" id="KW-1185">Reference proteome</keyword>
<dbReference type="InterPro" id="IPR000182">
    <property type="entry name" value="GNAT_dom"/>
</dbReference>
<dbReference type="Proteomes" id="UP000383932">
    <property type="component" value="Unassembled WGS sequence"/>
</dbReference>
<sequence length="188" mass="21518">MSSPISEYSDVSFGQVDFDASSVVYRPMNTRDMAQVEKLHYELLGQQLPKRFLHHSLYHPHRRTIVAELPVDDNTLIIGFASAHVTVKPDWPSVLEPEVDLLTLGVRQEYRRQHVAENLIKAVTNSLISSCRSKAGEAGALVRADIRCDHANRSFFEHGMSWEEDKEFQKSLPWARRDATRFVTRISL</sequence>
<name>A0A5N5QWH7_9AGAM</name>
<dbReference type="PROSITE" id="PS51186">
    <property type="entry name" value="GNAT"/>
    <property type="match status" value="1"/>
</dbReference>
<proteinExistence type="predicted"/>
<dbReference type="SUPFAM" id="SSF55729">
    <property type="entry name" value="Acyl-CoA N-acyltransferases (Nat)"/>
    <property type="match status" value="1"/>
</dbReference>
<organism evidence="2 3">
    <name type="scientific">Ceratobasidium theobromae</name>
    <dbReference type="NCBI Taxonomy" id="1582974"/>
    <lineage>
        <taxon>Eukaryota</taxon>
        <taxon>Fungi</taxon>
        <taxon>Dikarya</taxon>
        <taxon>Basidiomycota</taxon>
        <taxon>Agaricomycotina</taxon>
        <taxon>Agaricomycetes</taxon>
        <taxon>Cantharellales</taxon>
        <taxon>Ceratobasidiaceae</taxon>
        <taxon>Ceratobasidium</taxon>
    </lineage>
</organism>
<dbReference type="Gene3D" id="3.40.630.30">
    <property type="match status" value="1"/>
</dbReference>
<protein>
    <recommendedName>
        <fullName evidence="1">N-acetyltransferase domain-containing protein</fullName>
    </recommendedName>
</protein>
<accession>A0A5N5QWH7</accession>
<gene>
    <name evidence="2" type="ORF">CTheo_486</name>
</gene>
<reference evidence="2 3" key="1">
    <citation type="journal article" date="2019" name="Fungal Biol. Biotechnol.">
        <title>Draft genome sequence of fastidious pathogen Ceratobasidium theobromae, which causes vascular-streak dieback in Theobroma cacao.</title>
        <authorList>
            <person name="Ali S.S."/>
            <person name="Asman A."/>
            <person name="Shao J."/>
            <person name="Firmansyah A.P."/>
            <person name="Susilo A.W."/>
            <person name="Rosmana A."/>
            <person name="McMahon P."/>
            <person name="Junaid M."/>
            <person name="Guest D."/>
            <person name="Kheng T.Y."/>
            <person name="Meinhardt L.W."/>
            <person name="Bailey B.A."/>
        </authorList>
    </citation>
    <scope>NUCLEOTIDE SEQUENCE [LARGE SCALE GENOMIC DNA]</scope>
    <source>
        <strain evidence="2 3">CT2</strain>
    </source>
</reference>
<dbReference type="EMBL" id="SSOP01000004">
    <property type="protein sequence ID" value="KAB5595969.1"/>
    <property type="molecule type" value="Genomic_DNA"/>
</dbReference>
<comment type="caution">
    <text evidence="2">The sequence shown here is derived from an EMBL/GenBank/DDBJ whole genome shotgun (WGS) entry which is preliminary data.</text>
</comment>